<proteinExistence type="predicted"/>
<evidence type="ECO:0000313" key="2">
    <source>
        <dbReference type="EMBL" id="MBB3023235.1"/>
    </source>
</evidence>
<comment type="caution">
    <text evidence="2">The sequence shown here is derived from an EMBL/GenBank/DDBJ whole genome shotgun (WGS) entry which is preliminary data.</text>
</comment>
<dbReference type="Gene3D" id="2.40.128.20">
    <property type="match status" value="1"/>
</dbReference>
<name>A0A839QU25_9MICO</name>
<reference evidence="2 3" key="1">
    <citation type="submission" date="2020-08" db="EMBL/GenBank/DDBJ databases">
        <title>Sequencing the genomes of 1000 actinobacteria strains.</title>
        <authorList>
            <person name="Klenk H.-P."/>
        </authorList>
    </citation>
    <scope>NUCLEOTIDE SEQUENCE [LARGE SCALE GENOMIC DNA]</scope>
    <source>
        <strain evidence="2 3">DSM 23040</strain>
    </source>
</reference>
<accession>A0A839QU25</accession>
<protein>
    <recommendedName>
        <fullName evidence="1">THAP4-like heme-binding domain-containing protein</fullName>
    </recommendedName>
</protein>
<gene>
    <name evidence="2" type="ORF">FHX50_001520</name>
</gene>
<dbReference type="InterPro" id="IPR012674">
    <property type="entry name" value="Calycin"/>
</dbReference>
<dbReference type="SUPFAM" id="SSF50814">
    <property type="entry name" value="Lipocalins"/>
    <property type="match status" value="1"/>
</dbReference>
<dbReference type="RefSeq" id="WP_183376229.1">
    <property type="nucleotide sequence ID" value="NZ_CBCSFZ010000023.1"/>
</dbReference>
<keyword evidence="3" id="KW-1185">Reference proteome</keyword>
<dbReference type="Pfam" id="PF08768">
    <property type="entry name" value="THAP4_heme-bd"/>
    <property type="match status" value="1"/>
</dbReference>
<feature type="domain" description="THAP4-like heme-binding" evidence="1">
    <location>
        <begin position="13"/>
        <end position="179"/>
    </location>
</feature>
<evidence type="ECO:0000259" key="1">
    <source>
        <dbReference type="Pfam" id="PF08768"/>
    </source>
</evidence>
<organism evidence="2 3">
    <name type="scientific">Helcobacillus massiliensis</name>
    <dbReference type="NCBI Taxonomy" id="521392"/>
    <lineage>
        <taxon>Bacteria</taxon>
        <taxon>Bacillati</taxon>
        <taxon>Actinomycetota</taxon>
        <taxon>Actinomycetes</taxon>
        <taxon>Micrococcales</taxon>
        <taxon>Dermabacteraceae</taxon>
        <taxon>Helcobacillus</taxon>
    </lineage>
</organism>
<dbReference type="AlphaFoldDB" id="A0A839QU25"/>
<sequence length="180" mass="19749">MAIPLDDTLHPDIRPLAWLVGEWSGTGAAQLTGDDGEEHGRRIEQRVTVSHSGTLELTWTMQTWLLRTDDDGPERELLMKERGTWTTTGLLPGQNEEAAAAAPAGSPESYLSHGVRFTVDGGETWNGEVRGPRLHVGAQADGRFFIRMFGMIGPRIMWLQEAGDSPTNLSPTLSVELDRS</sequence>
<evidence type="ECO:0000313" key="3">
    <source>
        <dbReference type="Proteomes" id="UP000568050"/>
    </source>
</evidence>
<dbReference type="EMBL" id="JACHWP010000003">
    <property type="protein sequence ID" value="MBB3023235.1"/>
    <property type="molecule type" value="Genomic_DNA"/>
</dbReference>
<dbReference type="InterPro" id="IPR014878">
    <property type="entry name" value="THAP4-like_heme-bd"/>
</dbReference>
<dbReference type="Proteomes" id="UP000568050">
    <property type="component" value="Unassembled WGS sequence"/>
</dbReference>